<feature type="region of interest" description="Disordered" evidence="1">
    <location>
        <begin position="113"/>
        <end position="132"/>
    </location>
</feature>
<comment type="caution">
    <text evidence="2">The sequence shown here is derived from an EMBL/GenBank/DDBJ whole genome shotgun (WGS) entry which is preliminary data.</text>
</comment>
<gene>
    <name evidence="2" type="ORF">CSKR_202530</name>
</gene>
<organism evidence="2 3">
    <name type="scientific">Clonorchis sinensis</name>
    <name type="common">Chinese liver fluke</name>
    <dbReference type="NCBI Taxonomy" id="79923"/>
    <lineage>
        <taxon>Eukaryota</taxon>
        <taxon>Metazoa</taxon>
        <taxon>Spiralia</taxon>
        <taxon>Lophotrochozoa</taxon>
        <taxon>Platyhelminthes</taxon>
        <taxon>Trematoda</taxon>
        <taxon>Digenea</taxon>
        <taxon>Opisthorchiida</taxon>
        <taxon>Opisthorchiata</taxon>
        <taxon>Opisthorchiidae</taxon>
        <taxon>Clonorchis</taxon>
    </lineage>
</organism>
<sequence>MSEKIEDKWKGTEREREREEKREIMNHVQTTGDSCTNKSGDKGRMIKHNYGRQKNVIATDNPENEHGEKGAFGQSKAVVLFVCVSNWFIRWWWWSWNKRGREEIGISLRTEPNREQTEVGRQSRESEHNNITNTDWKPVVRAECKNTGYIEKRILCNPLCFDHRVLRARTHTQTSAPTVLITLRKPDTRVIEFVRKP</sequence>
<protein>
    <submittedName>
        <fullName evidence="2">Uncharacterized protein</fullName>
    </submittedName>
</protein>
<evidence type="ECO:0000313" key="2">
    <source>
        <dbReference type="EMBL" id="KAG5453498.1"/>
    </source>
</evidence>
<evidence type="ECO:0000313" key="3">
    <source>
        <dbReference type="Proteomes" id="UP000286415"/>
    </source>
</evidence>
<dbReference type="EMBL" id="NIRI02000013">
    <property type="protein sequence ID" value="KAG5453498.1"/>
    <property type="molecule type" value="Genomic_DNA"/>
</dbReference>
<feature type="region of interest" description="Disordered" evidence="1">
    <location>
        <begin position="1"/>
        <end position="23"/>
    </location>
</feature>
<evidence type="ECO:0000256" key="1">
    <source>
        <dbReference type="SAM" id="MobiDB-lite"/>
    </source>
</evidence>
<dbReference type="AlphaFoldDB" id="A0A8T1MX64"/>
<reference evidence="2 3" key="1">
    <citation type="journal article" date="2018" name="Biotechnol. Adv.">
        <title>Improved genomic resources and new bioinformatic workflow for the carcinogenic parasite Clonorchis sinensis: Biotechnological implications.</title>
        <authorList>
            <person name="Wang D."/>
            <person name="Korhonen P.K."/>
            <person name="Gasser R.B."/>
            <person name="Young N.D."/>
        </authorList>
    </citation>
    <scope>NUCLEOTIDE SEQUENCE [LARGE SCALE GENOMIC DNA]</scope>
    <source>
        <strain evidence="2">Cs-k2</strain>
    </source>
</reference>
<feature type="compositionally biased region" description="Basic and acidic residues" evidence="1">
    <location>
        <begin position="113"/>
        <end position="128"/>
    </location>
</feature>
<reference evidence="2 3" key="2">
    <citation type="journal article" date="2021" name="Genomics">
        <title>High-quality reference genome for Clonorchis sinensis.</title>
        <authorList>
            <person name="Young N.D."/>
            <person name="Stroehlein A.J."/>
            <person name="Kinkar L."/>
            <person name="Wang T."/>
            <person name="Sohn W.M."/>
            <person name="Chang B.C.H."/>
            <person name="Kaur P."/>
            <person name="Weisz D."/>
            <person name="Dudchenko O."/>
            <person name="Aiden E.L."/>
            <person name="Korhonen P.K."/>
            <person name="Gasser R.B."/>
        </authorList>
    </citation>
    <scope>NUCLEOTIDE SEQUENCE [LARGE SCALE GENOMIC DNA]</scope>
    <source>
        <strain evidence="2">Cs-k2</strain>
    </source>
</reference>
<keyword evidence="3" id="KW-1185">Reference proteome</keyword>
<accession>A0A8T1MX64</accession>
<dbReference type="Proteomes" id="UP000286415">
    <property type="component" value="Unassembled WGS sequence"/>
</dbReference>
<proteinExistence type="predicted"/>
<name>A0A8T1MX64_CLOSI</name>